<dbReference type="Proteomes" id="UP001277972">
    <property type="component" value="Unassembled WGS sequence"/>
</dbReference>
<dbReference type="EMBL" id="JAWZSR010000004">
    <property type="protein sequence ID" value="MDX8046087.1"/>
    <property type="molecule type" value="Genomic_DNA"/>
</dbReference>
<name>A0ACC6M5K7_9BACI</name>
<evidence type="ECO:0000313" key="1">
    <source>
        <dbReference type="EMBL" id="MDX8046087.1"/>
    </source>
</evidence>
<protein>
    <submittedName>
        <fullName evidence="1">Cytochrome c biogenesis protein ResB</fullName>
    </submittedName>
</protein>
<comment type="caution">
    <text evidence="1">The sequence shown here is derived from an EMBL/GenBank/DDBJ whole genome shotgun (WGS) entry which is preliminary data.</text>
</comment>
<keyword evidence="2" id="KW-1185">Reference proteome</keyword>
<sequence>MNTIKCTTCGHENEKGTTICKKCGKPLDNDKQGTLLNMRYDGSAIRSKTRNRSIVDKIWRFFSSVKVGVILIAIALVASAIGTIYPQEMYIPSNVDPADHYREQYGITGQIYYQLGFHNLYSSWWYMILIALIGISIFIVSIDRGVPLYRALKNQPIKRHSNFLKRQKLYNEYKAYSEDDKVRLLDNLKKRRYKLTEKDGHILAEKGRFSRWGPYVNHLGLIIFLVGTLLRFIPLMYVDDFVWVREGETTVIPSTNQQFYIKNEEFILDIYGDEEEDEIFVDALQNTEAPVPKHFETRAIIYEDVSKDVIGAEPELKEVQRGEIIVNAPVEINGLSLYQNSYQLNEFQTMSFTLRDIEDDDTDIVEFTVDLTEPESDYRFDNGFHIELHRYYPEYELVDGEPTSISNYPRNPGFVFFVTPPESEESEASFLAIGQNIPSGDNQYKLHLADFTVRDVSGLKIRKDLTLPVIGLGAFIFMIGVIQGMYWQHRRIWIHPNEQSLLIAGHTNKNWYGMTKEFEKAIDGTQFTILQDQEQKKDE</sequence>
<evidence type="ECO:0000313" key="2">
    <source>
        <dbReference type="Proteomes" id="UP001277972"/>
    </source>
</evidence>
<accession>A0ACC6M5K7</accession>
<reference evidence="1" key="1">
    <citation type="submission" date="2023-11" db="EMBL/GenBank/DDBJ databases">
        <title>Gracilibacillus pellucida a moderately halophilic bacterium isolated from saline soil in Xinjiang province.</title>
        <authorList>
            <person name="Zhang Z."/>
            <person name="Tan F."/>
            <person name="Wang Y."/>
            <person name="Xia M."/>
        </authorList>
    </citation>
    <scope>NUCLEOTIDE SEQUENCE</scope>
    <source>
        <strain evidence="1">S3-1-1</strain>
    </source>
</reference>
<organism evidence="1 2">
    <name type="scientific">Gracilibacillus pellucidus</name>
    <dbReference type="NCBI Taxonomy" id="3095368"/>
    <lineage>
        <taxon>Bacteria</taxon>
        <taxon>Bacillati</taxon>
        <taxon>Bacillota</taxon>
        <taxon>Bacilli</taxon>
        <taxon>Bacillales</taxon>
        <taxon>Bacillaceae</taxon>
        <taxon>Gracilibacillus</taxon>
    </lineage>
</organism>
<proteinExistence type="predicted"/>
<gene>
    <name evidence="1" type="ORF">SH601_08805</name>
</gene>